<feature type="transmembrane region" description="Helical" evidence="5">
    <location>
        <begin position="66"/>
        <end position="87"/>
    </location>
</feature>
<gene>
    <name evidence="7" type="ORF">SAMN05192542_104348</name>
</gene>
<evidence type="ECO:0000256" key="3">
    <source>
        <dbReference type="ARBA" id="ARBA00022989"/>
    </source>
</evidence>
<dbReference type="InterPro" id="IPR020846">
    <property type="entry name" value="MFS_dom"/>
</dbReference>
<accession>A0A1H7LI18</accession>
<feature type="transmembrane region" description="Helical" evidence="5">
    <location>
        <begin position="155"/>
        <end position="175"/>
    </location>
</feature>
<feature type="transmembrane region" description="Helical" evidence="5">
    <location>
        <begin position="305"/>
        <end position="324"/>
    </location>
</feature>
<sequence>MYANQSLRESPAPAGTSVTREAWIVLAIVTTFWIADGYDTFVLLVTGRPALAELLPPEVSHLFARYLGYLVTITLAGWATGGVLGGVMGDRLGRRKTMLLGVALYSVATTASALTSTWQWLALARFLTGVGIGAEWGVGTSLLQEIWPEKWRTRGAGLLQAGFSVGGLLVSGLWIVVGSTFGLSWRWMYLFGIVPLLVIVAVYRRIPESTRWTKARHDVKPFALFGEPQVRRHLVGALVVSISITGGWWAVTSFLPTFVGSLAHDPREAASLAGWAGALYNFGEIVGCIAMGFLAEAWGRRPTTIVYLLGSLLIVPFVFVGLGSARAVTIAQLVSGFFTGGLYSWYAIHTPELFPTRIRATAISIVFSGARYLAMAGAIVAGTLAAALGGFGKVALWFAPIYLLGVVAVLFLPETRGKGLPD</sequence>
<evidence type="ECO:0000256" key="4">
    <source>
        <dbReference type="ARBA" id="ARBA00023136"/>
    </source>
</evidence>
<protein>
    <submittedName>
        <fullName evidence="7">Predicted arabinose efflux permease, MFS family</fullName>
    </submittedName>
</protein>
<keyword evidence="3 5" id="KW-1133">Transmembrane helix</keyword>
<dbReference type="InterPro" id="IPR011701">
    <property type="entry name" value="MFS"/>
</dbReference>
<feature type="transmembrane region" description="Helical" evidence="5">
    <location>
        <begin position="394"/>
        <end position="412"/>
    </location>
</feature>
<evidence type="ECO:0000313" key="8">
    <source>
        <dbReference type="Proteomes" id="UP000199120"/>
    </source>
</evidence>
<dbReference type="InterPro" id="IPR036259">
    <property type="entry name" value="MFS_trans_sf"/>
</dbReference>
<dbReference type="PANTHER" id="PTHR23508">
    <property type="entry name" value="CARBOXYLIC ACID TRANSPORTER PROTEIN HOMOLOG"/>
    <property type="match status" value="1"/>
</dbReference>
<evidence type="ECO:0000256" key="2">
    <source>
        <dbReference type="ARBA" id="ARBA00022692"/>
    </source>
</evidence>
<dbReference type="PANTHER" id="PTHR23508:SF10">
    <property type="entry name" value="CARBOXYLIC ACID TRANSPORTER PROTEIN HOMOLOG"/>
    <property type="match status" value="1"/>
</dbReference>
<keyword evidence="4 5" id="KW-0472">Membrane</keyword>
<reference evidence="8" key="1">
    <citation type="submission" date="2016-10" db="EMBL/GenBank/DDBJ databases">
        <authorList>
            <person name="Varghese N."/>
            <person name="Submissions S."/>
        </authorList>
    </citation>
    <scope>NUCLEOTIDE SEQUENCE [LARGE SCALE GENOMIC DNA]</scope>
    <source>
        <strain evidence="8">LMG 26416</strain>
    </source>
</reference>
<feature type="transmembrane region" description="Helical" evidence="5">
    <location>
        <begin position="126"/>
        <end position="143"/>
    </location>
</feature>
<dbReference type="Pfam" id="PF07690">
    <property type="entry name" value="MFS_1"/>
    <property type="match status" value="2"/>
</dbReference>
<keyword evidence="8" id="KW-1185">Reference proteome</keyword>
<feature type="transmembrane region" description="Helical" evidence="5">
    <location>
        <begin position="21"/>
        <end position="46"/>
    </location>
</feature>
<evidence type="ECO:0000256" key="1">
    <source>
        <dbReference type="ARBA" id="ARBA00004141"/>
    </source>
</evidence>
<feature type="transmembrane region" description="Helical" evidence="5">
    <location>
        <begin position="330"/>
        <end position="348"/>
    </location>
</feature>
<dbReference type="SUPFAM" id="SSF103473">
    <property type="entry name" value="MFS general substrate transporter"/>
    <property type="match status" value="1"/>
</dbReference>
<dbReference type="InterPro" id="IPR005829">
    <property type="entry name" value="Sugar_transporter_CS"/>
</dbReference>
<proteinExistence type="predicted"/>
<dbReference type="OrthoDB" id="9787026at2"/>
<evidence type="ECO:0000256" key="5">
    <source>
        <dbReference type="SAM" id="Phobius"/>
    </source>
</evidence>
<dbReference type="EMBL" id="FOAJ01000004">
    <property type="protein sequence ID" value="SEK98027.1"/>
    <property type="molecule type" value="Genomic_DNA"/>
</dbReference>
<dbReference type="RefSeq" id="WP_090547789.1">
    <property type="nucleotide sequence ID" value="NZ_FNSR01000002.1"/>
</dbReference>
<feature type="domain" description="Major facilitator superfamily (MFS) profile" evidence="6">
    <location>
        <begin position="25"/>
        <end position="417"/>
    </location>
</feature>
<dbReference type="PROSITE" id="PS50850">
    <property type="entry name" value="MFS"/>
    <property type="match status" value="1"/>
</dbReference>
<comment type="subcellular location">
    <subcellularLocation>
        <location evidence="1">Membrane</location>
        <topology evidence="1">Multi-pass membrane protein</topology>
    </subcellularLocation>
</comment>
<name>A0A1H7LI18_9BURK</name>
<dbReference type="Proteomes" id="UP000199120">
    <property type="component" value="Unassembled WGS sequence"/>
</dbReference>
<dbReference type="GO" id="GO:0005886">
    <property type="term" value="C:plasma membrane"/>
    <property type="evidence" value="ECO:0007669"/>
    <property type="project" value="TreeGrafter"/>
</dbReference>
<dbReference type="AlphaFoldDB" id="A0A1H7LI18"/>
<feature type="transmembrane region" description="Helical" evidence="5">
    <location>
        <begin position="187"/>
        <end position="206"/>
    </location>
</feature>
<evidence type="ECO:0000259" key="6">
    <source>
        <dbReference type="PROSITE" id="PS50850"/>
    </source>
</evidence>
<dbReference type="Gene3D" id="1.20.1250.20">
    <property type="entry name" value="MFS general substrate transporter like domains"/>
    <property type="match status" value="2"/>
</dbReference>
<dbReference type="GO" id="GO:0046943">
    <property type="term" value="F:carboxylic acid transmembrane transporter activity"/>
    <property type="evidence" value="ECO:0007669"/>
    <property type="project" value="TreeGrafter"/>
</dbReference>
<feature type="transmembrane region" description="Helical" evidence="5">
    <location>
        <begin position="234"/>
        <end position="252"/>
    </location>
</feature>
<organism evidence="7 8">
    <name type="scientific">Paraburkholderia caballeronis</name>
    <dbReference type="NCBI Taxonomy" id="416943"/>
    <lineage>
        <taxon>Bacteria</taxon>
        <taxon>Pseudomonadati</taxon>
        <taxon>Pseudomonadota</taxon>
        <taxon>Betaproteobacteria</taxon>
        <taxon>Burkholderiales</taxon>
        <taxon>Burkholderiaceae</taxon>
        <taxon>Paraburkholderia</taxon>
    </lineage>
</organism>
<feature type="transmembrane region" description="Helical" evidence="5">
    <location>
        <begin position="360"/>
        <end position="388"/>
    </location>
</feature>
<keyword evidence="2 5" id="KW-0812">Transmembrane</keyword>
<dbReference type="PROSITE" id="PS00217">
    <property type="entry name" value="SUGAR_TRANSPORT_2"/>
    <property type="match status" value="1"/>
</dbReference>
<evidence type="ECO:0000313" key="7">
    <source>
        <dbReference type="EMBL" id="SEK98027.1"/>
    </source>
</evidence>
<dbReference type="STRING" id="416943.SAMN05445871_3830"/>
<feature type="transmembrane region" description="Helical" evidence="5">
    <location>
        <begin position="272"/>
        <end position="293"/>
    </location>
</feature>
<feature type="transmembrane region" description="Helical" evidence="5">
    <location>
        <begin position="99"/>
        <end position="120"/>
    </location>
</feature>